<keyword evidence="6" id="KW-0934">Plastid</keyword>
<geneLocation type="plastid" evidence="6"/>
<gene>
    <name evidence="6" type="ORF">PLO_682</name>
</gene>
<dbReference type="AlphaFoldDB" id="A0A2H4ZQ73"/>
<evidence type="ECO:0000256" key="2">
    <source>
        <dbReference type="ARBA" id="ARBA00022692"/>
    </source>
</evidence>
<evidence type="ECO:0000256" key="5">
    <source>
        <dbReference type="SAM" id="Phobius"/>
    </source>
</evidence>
<dbReference type="PANTHER" id="PTHR39344:SF1">
    <property type="entry name" value="UPF0182 PROTEIN SLL1060"/>
    <property type="match status" value="1"/>
</dbReference>
<feature type="transmembrane region" description="Helical" evidence="5">
    <location>
        <begin position="96"/>
        <end position="120"/>
    </location>
</feature>
<keyword evidence="1" id="KW-1003">Cell membrane</keyword>
<dbReference type="HAMAP" id="MF_01600">
    <property type="entry name" value="UPF0182"/>
    <property type="match status" value="1"/>
</dbReference>
<feature type="transmembrane region" description="Helical" evidence="5">
    <location>
        <begin position="17"/>
        <end position="36"/>
    </location>
</feature>
<organism evidence="6">
    <name type="scientific">Paulinella longichromatophora</name>
    <dbReference type="NCBI Taxonomy" id="1708747"/>
    <lineage>
        <taxon>Eukaryota</taxon>
        <taxon>Sar</taxon>
        <taxon>Rhizaria</taxon>
        <taxon>Cercozoa</taxon>
        <taxon>Imbricatea</taxon>
        <taxon>Silicofilosea</taxon>
        <taxon>Euglyphida</taxon>
        <taxon>Paulinellidae</taxon>
        <taxon>Paulinella</taxon>
    </lineage>
</organism>
<evidence type="ECO:0000256" key="1">
    <source>
        <dbReference type="ARBA" id="ARBA00022475"/>
    </source>
</evidence>
<dbReference type="Pfam" id="PF03699">
    <property type="entry name" value="UPF0182"/>
    <property type="match status" value="1"/>
</dbReference>
<evidence type="ECO:0000313" key="6">
    <source>
        <dbReference type="EMBL" id="AUG32659.1"/>
    </source>
</evidence>
<keyword evidence="4 5" id="KW-0472">Membrane</keyword>
<feature type="transmembrane region" description="Helical" evidence="5">
    <location>
        <begin position="166"/>
        <end position="189"/>
    </location>
</feature>
<evidence type="ECO:0000256" key="3">
    <source>
        <dbReference type="ARBA" id="ARBA00022989"/>
    </source>
</evidence>
<proteinExistence type="inferred from homology"/>
<protein>
    <submittedName>
        <fullName evidence="6">Uncharacterized protein</fullName>
    </submittedName>
</protein>
<evidence type="ECO:0000256" key="4">
    <source>
        <dbReference type="ARBA" id="ARBA00023136"/>
    </source>
</evidence>
<dbReference type="PANTHER" id="PTHR39344">
    <property type="entry name" value="UPF0182 PROTEIN SLL1060"/>
    <property type="match status" value="1"/>
</dbReference>
<feature type="transmembrane region" description="Helical" evidence="5">
    <location>
        <begin position="56"/>
        <end position="75"/>
    </location>
</feature>
<feature type="transmembrane region" description="Helical" evidence="5">
    <location>
        <begin position="140"/>
        <end position="159"/>
    </location>
</feature>
<reference evidence="6" key="1">
    <citation type="submission" date="2017-10" db="EMBL/GenBank/DDBJ databases">
        <title>Paulinella longichromatophora chromatophore genome.</title>
        <authorList>
            <person name="Lhee D."/>
            <person name="Yoon H.S."/>
        </authorList>
    </citation>
    <scope>NUCLEOTIDE SEQUENCE</scope>
</reference>
<sequence length="927" mass="105615">MDVVTLFNQSFVRRQETIILILSLPFFLWLILRGWIEWSWFDQFDLSTTIWKRWLLQWAGAYTGLGITIGFQYWLRSLWLSNQYKKFHGYLDPVHYTITLTILSIGSLVPLAFLATIARRLLQTPFYPRRLHGLFFLQEISQPLSLFLVISGVVLLLLRPRATARLLIGANGILMAIIFSRGWSLWIPALTATSVQQWDPVFGADLSFILLRFPALALILTVLITSLFQVISAGLWGLIAHPPQLSEGYFIGFDTNQLQALRWPLSVLVSLVAASFWVARHQLLLSSTGSVPGAGWLDLHLALPLRTVSSILTGLLALIILFQFRSQGWKVFLAGQLGILIILPSLLEIILSPFLQMLIVKPQELELETPYLDRSIRATRRAFQLDRIHITNINPKSQLTEKDVRLGQTTLRNIRLWDSQTLLATNRQLQQLRLYYRFSEPAVDRYTLKNNNTGGRQQIIMAAREMDQNSLPARSRTWLNRHLVFTHGYGFTLSPTNTSGIDGLPEYFISDLGTSTRIESNKRLMISTNQLKQAVPIGEPSLYFGALLSPYALAPTQVREFDYPQGDVNFYTHYSGEAGVPIGSFWSRLAASIYLHEPKLLTQGSLNTETHLILRREVRQRLRTLAPFLRFDSTPYLVSVKNVRDSAFPNQQYQYWIIDGFTISRSYAYSAPLPGDENIRYLRNSVKAVVDAYNGNVQIYINDLSDLVLKSWTEVFPELFQQLKEMPESLQKHLMFPRHMFELQADQLLRYHVTDPRIFYSGDDVWQVPKELYGKKQVPMEAYHLTAQLHSSCPSEFLLLQPLTPLARPSLTGWLAARSDDPHYGELVLLRFPSQTSIYGPEQIQALINQNPIISQQFSLWDRAGSEVIQGNLLVVPVGNALLYVEPVYLRAHNGGLPTLTRVVISDGNHIAMAEDLEQGIKILLNL</sequence>
<accession>A0A2H4ZQ73</accession>
<feature type="transmembrane region" description="Helical" evidence="5">
    <location>
        <begin position="299"/>
        <end position="324"/>
    </location>
</feature>
<feature type="transmembrane region" description="Helical" evidence="5">
    <location>
        <begin position="260"/>
        <end position="279"/>
    </location>
</feature>
<feature type="transmembrane region" description="Helical" evidence="5">
    <location>
        <begin position="331"/>
        <end position="355"/>
    </location>
</feature>
<name>A0A2H4ZQ73_9EUKA</name>
<dbReference type="InterPro" id="IPR005372">
    <property type="entry name" value="UPF0182"/>
</dbReference>
<dbReference type="EMBL" id="MG264610">
    <property type="protein sequence ID" value="AUG32659.1"/>
    <property type="molecule type" value="Genomic_DNA"/>
</dbReference>
<dbReference type="GO" id="GO:0016020">
    <property type="term" value="C:membrane"/>
    <property type="evidence" value="ECO:0007669"/>
    <property type="project" value="InterPro"/>
</dbReference>
<dbReference type="GO" id="GO:0005576">
    <property type="term" value="C:extracellular region"/>
    <property type="evidence" value="ECO:0007669"/>
    <property type="project" value="TreeGrafter"/>
</dbReference>
<feature type="transmembrane region" description="Helical" evidence="5">
    <location>
        <begin position="209"/>
        <end position="239"/>
    </location>
</feature>
<keyword evidence="2 5" id="KW-0812">Transmembrane</keyword>
<keyword evidence="3 5" id="KW-1133">Transmembrane helix</keyword>